<comment type="caution">
    <text evidence="1">The sequence shown here is derived from an EMBL/GenBank/DDBJ whole genome shotgun (WGS) entry which is preliminary data.</text>
</comment>
<accession>A0A843UPV4</accession>
<name>A0A843UPV4_COLES</name>
<keyword evidence="2" id="KW-1185">Reference proteome</keyword>
<organism evidence="1 2">
    <name type="scientific">Colocasia esculenta</name>
    <name type="common">Wild taro</name>
    <name type="synonym">Arum esculentum</name>
    <dbReference type="NCBI Taxonomy" id="4460"/>
    <lineage>
        <taxon>Eukaryota</taxon>
        <taxon>Viridiplantae</taxon>
        <taxon>Streptophyta</taxon>
        <taxon>Embryophyta</taxon>
        <taxon>Tracheophyta</taxon>
        <taxon>Spermatophyta</taxon>
        <taxon>Magnoliopsida</taxon>
        <taxon>Liliopsida</taxon>
        <taxon>Araceae</taxon>
        <taxon>Aroideae</taxon>
        <taxon>Colocasieae</taxon>
        <taxon>Colocasia</taxon>
    </lineage>
</organism>
<protein>
    <submittedName>
        <fullName evidence="1">Uncharacterized protein</fullName>
    </submittedName>
</protein>
<dbReference type="EMBL" id="NMUH01000836">
    <property type="protein sequence ID" value="MQL85565.1"/>
    <property type="molecule type" value="Genomic_DNA"/>
</dbReference>
<reference evidence="1" key="1">
    <citation type="submission" date="2017-07" db="EMBL/GenBank/DDBJ databases">
        <title>Taro Niue Genome Assembly and Annotation.</title>
        <authorList>
            <person name="Atibalentja N."/>
            <person name="Keating K."/>
            <person name="Fields C.J."/>
        </authorList>
    </citation>
    <scope>NUCLEOTIDE SEQUENCE</scope>
    <source>
        <strain evidence="1">Niue_2</strain>
        <tissue evidence="1">Leaf</tissue>
    </source>
</reference>
<evidence type="ECO:0000313" key="2">
    <source>
        <dbReference type="Proteomes" id="UP000652761"/>
    </source>
</evidence>
<gene>
    <name evidence="1" type="ORF">Taro_018076</name>
</gene>
<dbReference type="Proteomes" id="UP000652761">
    <property type="component" value="Unassembled WGS sequence"/>
</dbReference>
<dbReference type="AlphaFoldDB" id="A0A843UPV4"/>
<proteinExistence type="predicted"/>
<sequence length="162" mass="18813">MVSWSPLPMSCSNIKALGAQAIRGIQMGVRIWNCYFEIFSTMHFMLGSFHQLFVCWTSNAVQLMINRKKNFVMRIPKVDLHGSSSRTLLWVSLYSRNCPFLSCQSPRMLVVLFWCYTCHLESLSSNNIPPLGKSPREKQVAGWKVRQRSKFLRSYSRIKKLD</sequence>
<evidence type="ECO:0000313" key="1">
    <source>
        <dbReference type="EMBL" id="MQL85565.1"/>
    </source>
</evidence>